<gene>
    <name evidence="1" type="ORF">SAMN05444366_3964</name>
</gene>
<sequence length="35" mass="3780">MNFGSDSTKMIEHLIPSALPSVLKKSCVNVSLDFA</sequence>
<organism evidence="1 2">
    <name type="scientific">Flavobacterium saccharophilum</name>
    <dbReference type="NCBI Taxonomy" id="29534"/>
    <lineage>
        <taxon>Bacteria</taxon>
        <taxon>Pseudomonadati</taxon>
        <taxon>Bacteroidota</taxon>
        <taxon>Flavobacteriia</taxon>
        <taxon>Flavobacteriales</taxon>
        <taxon>Flavobacteriaceae</taxon>
        <taxon>Flavobacterium</taxon>
    </lineage>
</organism>
<dbReference type="EMBL" id="FRBY01000006">
    <property type="protein sequence ID" value="SHM73602.1"/>
    <property type="molecule type" value="Genomic_DNA"/>
</dbReference>
<evidence type="ECO:0000313" key="2">
    <source>
        <dbReference type="Proteomes" id="UP000184121"/>
    </source>
</evidence>
<name>A0A1M7L665_9FLAO</name>
<dbReference type="AlphaFoldDB" id="A0A1M7L665"/>
<reference evidence="2" key="1">
    <citation type="submission" date="2016-11" db="EMBL/GenBank/DDBJ databases">
        <authorList>
            <person name="Varghese N."/>
            <person name="Submissions S."/>
        </authorList>
    </citation>
    <scope>NUCLEOTIDE SEQUENCE [LARGE SCALE GENOMIC DNA]</scope>
    <source>
        <strain evidence="2">DSM 1811</strain>
    </source>
</reference>
<dbReference type="STRING" id="29534.SAMN05444366_3964"/>
<proteinExistence type="predicted"/>
<dbReference type="Proteomes" id="UP000184121">
    <property type="component" value="Unassembled WGS sequence"/>
</dbReference>
<evidence type="ECO:0000313" key="1">
    <source>
        <dbReference type="EMBL" id="SHM73602.1"/>
    </source>
</evidence>
<protein>
    <submittedName>
        <fullName evidence="1">Uncharacterized protein</fullName>
    </submittedName>
</protein>
<keyword evidence="2" id="KW-1185">Reference proteome</keyword>
<accession>A0A1M7L665</accession>